<keyword evidence="3" id="KW-1185">Reference proteome</keyword>
<dbReference type="EMBL" id="SRLO01000314">
    <property type="protein sequence ID" value="TNN61513.1"/>
    <property type="molecule type" value="Genomic_DNA"/>
</dbReference>
<evidence type="ECO:0000313" key="3">
    <source>
        <dbReference type="Proteomes" id="UP000314294"/>
    </source>
</evidence>
<evidence type="ECO:0000256" key="1">
    <source>
        <dbReference type="SAM" id="MobiDB-lite"/>
    </source>
</evidence>
<evidence type="ECO:0000313" key="2">
    <source>
        <dbReference type="EMBL" id="TNN61513.1"/>
    </source>
</evidence>
<gene>
    <name evidence="2" type="ORF">EYF80_028258</name>
</gene>
<accession>A0A4Z2H8Z5</accession>
<reference evidence="2 3" key="1">
    <citation type="submission" date="2019-03" db="EMBL/GenBank/DDBJ databases">
        <title>First draft genome of Liparis tanakae, snailfish: a comprehensive survey of snailfish specific genes.</title>
        <authorList>
            <person name="Kim W."/>
            <person name="Song I."/>
            <person name="Jeong J.-H."/>
            <person name="Kim D."/>
            <person name="Kim S."/>
            <person name="Ryu S."/>
            <person name="Song J.Y."/>
            <person name="Lee S.K."/>
        </authorList>
    </citation>
    <scope>NUCLEOTIDE SEQUENCE [LARGE SCALE GENOMIC DNA]</scope>
    <source>
        <tissue evidence="2">Muscle</tissue>
    </source>
</reference>
<dbReference type="AlphaFoldDB" id="A0A4Z2H8Z5"/>
<sequence>MEKRGAWRPGRGGRWPLQVHYSTARGQERAGLSCAMESSGGNRRSARFIGGSTAHAQRGASTS</sequence>
<name>A0A4Z2H8Z5_9TELE</name>
<organism evidence="2 3">
    <name type="scientific">Liparis tanakae</name>
    <name type="common">Tanaka's snailfish</name>
    <dbReference type="NCBI Taxonomy" id="230148"/>
    <lineage>
        <taxon>Eukaryota</taxon>
        <taxon>Metazoa</taxon>
        <taxon>Chordata</taxon>
        <taxon>Craniata</taxon>
        <taxon>Vertebrata</taxon>
        <taxon>Euteleostomi</taxon>
        <taxon>Actinopterygii</taxon>
        <taxon>Neopterygii</taxon>
        <taxon>Teleostei</taxon>
        <taxon>Neoteleostei</taxon>
        <taxon>Acanthomorphata</taxon>
        <taxon>Eupercaria</taxon>
        <taxon>Perciformes</taxon>
        <taxon>Cottioidei</taxon>
        <taxon>Cottales</taxon>
        <taxon>Liparidae</taxon>
        <taxon>Liparis</taxon>
    </lineage>
</organism>
<proteinExistence type="predicted"/>
<dbReference type="Proteomes" id="UP000314294">
    <property type="component" value="Unassembled WGS sequence"/>
</dbReference>
<feature type="region of interest" description="Disordered" evidence="1">
    <location>
        <begin position="34"/>
        <end position="63"/>
    </location>
</feature>
<protein>
    <submittedName>
        <fullName evidence="2">Uncharacterized protein</fullName>
    </submittedName>
</protein>
<comment type="caution">
    <text evidence="2">The sequence shown here is derived from an EMBL/GenBank/DDBJ whole genome shotgun (WGS) entry which is preliminary data.</text>
</comment>